<keyword evidence="3 6" id="KW-1133">Transmembrane helix</keyword>
<evidence type="ECO:0000313" key="8">
    <source>
        <dbReference type="EMBL" id="KAJ8021834.1"/>
    </source>
</evidence>
<evidence type="ECO:0000256" key="2">
    <source>
        <dbReference type="ARBA" id="ARBA00022692"/>
    </source>
</evidence>
<feature type="transmembrane region" description="Helical" evidence="6">
    <location>
        <begin position="230"/>
        <end position="251"/>
    </location>
</feature>
<reference evidence="8" key="1">
    <citation type="submission" date="2021-10" db="EMBL/GenBank/DDBJ databases">
        <title>Tropical sea cucumber genome reveals ecological adaptation and Cuvierian tubules defense mechanism.</title>
        <authorList>
            <person name="Chen T."/>
        </authorList>
    </citation>
    <scope>NUCLEOTIDE SEQUENCE</scope>
    <source>
        <strain evidence="8">Nanhai2018</strain>
        <tissue evidence="8">Muscle</tissue>
    </source>
</reference>
<dbReference type="GO" id="GO:0005886">
    <property type="term" value="C:plasma membrane"/>
    <property type="evidence" value="ECO:0007669"/>
    <property type="project" value="TreeGrafter"/>
</dbReference>
<dbReference type="Pfam" id="PF13520">
    <property type="entry name" value="AA_permease_2"/>
    <property type="match status" value="1"/>
</dbReference>
<evidence type="ECO:0000256" key="1">
    <source>
        <dbReference type="ARBA" id="ARBA00004141"/>
    </source>
</evidence>
<evidence type="ECO:0000256" key="4">
    <source>
        <dbReference type="ARBA" id="ARBA00023136"/>
    </source>
</evidence>
<feature type="region of interest" description="Disordered" evidence="5">
    <location>
        <begin position="677"/>
        <end position="705"/>
    </location>
</feature>
<feature type="transmembrane region" description="Helical" evidence="6">
    <location>
        <begin position="272"/>
        <end position="301"/>
    </location>
</feature>
<organism evidence="8 9">
    <name type="scientific">Holothuria leucospilota</name>
    <name type="common">Black long sea cucumber</name>
    <name type="synonym">Mertensiothuria leucospilota</name>
    <dbReference type="NCBI Taxonomy" id="206669"/>
    <lineage>
        <taxon>Eukaryota</taxon>
        <taxon>Metazoa</taxon>
        <taxon>Echinodermata</taxon>
        <taxon>Eleutherozoa</taxon>
        <taxon>Echinozoa</taxon>
        <taxon>Holothuroidea</taxon>
        <taxon>Aspidochirotacea</taxon>
        <taxon>Aspidochirotida</taxon>
        <taxon>Holothuriidae</taxon>
        <taxon>Holothuria</taxon>
    </lineage>
</organism>
<keyword evidence="4 6" id="KW-0472">Membrane</keyword>
<feature type="transmembrane region" description="Helical" evidence="6">
    <location>
        <begin position="368"/>
        <end position="389"/>
    </location>
</feature>
<feature type="transmembrane region" description="Helical" evidence="6">
    <location>
        <begin position="175"/>
        <end position="192"/>
    </location>
</feature>
<comment type="subcellular location">
    <subcellularLocation>
        <location evidence="1">Membrane</location>
        <topology evidence="1">Multi-pass membrane protein</topology>
    </subcellularLocation>
</comment>
<dbReference type="OrthoDB" id="3900342at2759"/>
<dbReference type="InterPro" id="IPR029485">
    <property type="entry name" value="CAT_C"/>
</dbReference>
<evidence type="ECO:0000259" key="7">
    <source>
        <dbReference type="Pfam" id="PF13906"/>
    </source>
</evidence>
<sequence length="705" mass="76613">MGISATLKDVVQRLVRVREIEPESSGEYPESGIPGRMAKCLSTVDLISLGVGSCMGTGMYVVSGMVAREMAGPGVVLSFLIAAAASLLSGVCYAEFGVRVPKTTGSAYMYSYVTVGEFAAFVIGWNLILEYLIGTAAGASALSSCLDALVRNKISTFLMDNVGGFGIHTKTYPDLVALVIAVAITLIVAAGVKKSVTFNNILNSINLAVWVFMVAGGLFFINLNNWTETGFLPFGFSGVMTGAATCFYAFIGFDIIATTGEEAKDPSRSIPVAIMASLMVCLIGYVTISFVLTLAVPFYHISTESPLMDMFVQNNAELGKYIVFVGSVAGLTVSLLGSIFPMPRVIYAMALDGLLFRSLSKINHVTHTPAIATVISGFLAAILALLVSLKDLIEMMSIGTLLAYTIVSMCVLILRYQPHVDVVSALESNLAYGRLQEEEDGTAPPSSEAQATLAEAGVDKLLPKLNNEDGFQTKKPFYGAVDEEPADGFRTYSQSQFIWSRIREFVSATMEQLRITLRLPASSELPNADTGKSVTITTLLLFVLIFALCALLVFENSVIGRWWAIIILLLLALCLILCLWNILRLPQNPDRLKFMAPGLPYLPIAAMFINIFLMLKLSYLTWVRFVIWMVVGLLIYFGYGIWHSSVEGRNNEIFRQRYKGQKVVLMNSDSVPVSTEQNVISAHTTKEKPSTDDATEPLDADVTSE</sequence>
<dbReference type="PANTHER" id="PTHR43243">
    <property type="entry name" value="INNER MEMBRANE TRANSPORTER YGJI-RELATED"/>
    <property type="match status" value="1"/>
</dbReference>
<feature type="transmembrane region" description="Helical" evidence="6">
    <location>
        <begin position="560"/>
        <end position="582"/>
    </location>
</feature>
<feature type="transmembrane region" description="Helical" evidence="6">
    <location>
        <begin position="395"/>
        <end position="414"/>
    </location>
</feature>
<feature type="transmembrane region" description="Helical" evidence="6">
    <location>
        <begin position="108"/>
        <end position="128"/>
    </location>
</feature>
<evidence type="ECO:0000256" key="5">
    <source>
        <dbReference type="SAM" id="MobiDB-lite"/>
    </source>
</evidence>
<gene>
    <name evidence="8" type="ORF">HOLleu_39140</name>
</gene>
<comment type="caution">
    <text evidence="8">The sequence shown here is derived from an EMBL/GenBank/DDBJ whole genome shotgun (WGS) entry which is preliminary data.</text>
</comment>
<dbReference type="EMBL" id="JAIZAY010000021">
    <property type="protein sequence ID" value="KAJ8021834.1"/>
    <property type="molecule type" value="Genomic_DNA"/>
</dbReference>
<dbReference type="GO" id="GO:0015171">
    <property type="term" value="F:amino acid transmembrane transporter activity"/>
    <property type="evidence" value="ECO:0007669"/>
    <property type="project" value="TreeGrafter"/>
</dbReference>
<proteinExistence type="predicted"/>
<feature type="transmembrane region" description="Helical" evidence="6">
    <location>
        <begin position="321"/>
        <end position="347"/>
    </location>
</feature>
<evidence type="ECO:0000256" key="6">
    <source>
        <dbReference type="SAM" id="Phobius"/>
    </source>
</evidence>
<evidence type="ECO:0000256" key="3">
    <source>
        <dbReference type="ARBA" id="ARBA00022989"/>
    </source>
</evidence>
<evidence type="ECO:0000313" key="9">
    <source>
        <dbReference type="Proteomes" id="UP001152320"/>
    </source>
</evidence>
<dbReference type="AlphaFoldDB" id="A0A9Q0YGX2"/>
<feature type="transmembrane region" description="Helical" evidence="6">
    <location>
        <begin position="204"/>
        <end position="224"/>
    </location>
</feature>
<accession>A0A9Q0YGX2</accession>
<feature type="transmembrane region" description="Helical" evidence="6">
    <location>
        <begin position="621"/>
        <end position="642"/>
    </location>
</feature>
<keyword evidence="2 6" id="KW-0812">Transmembrane</keyword>
<feature type="domain" description="Cationic amino acid transporter C-terminal" evidence="7">
    <location>
        <begin position="594"/>
        <end position="644"/>
    </location>
</feature>
<protein>
    <submittedName>
        <fullName evidence="8">Cationic amino acid transporter</fullName>
    </submittedName>
</protein>
<feature type="compositionally biased region" description="Acidic residues" evidence="5">
    <location>
        <begin position="693"/>
        <end position="705"/>
    </location>
</feature>
<keyword evidence="9" id="KW-1185">Reference proteome</keyword>
<feature type="transmembrane region" description="Helical" evidence="6">
    <location>
        <begin position="594"/>
        <end position="615"/>
    </location>
</feature>
<dbReference type="Gene3D" id="1.20.1740.10">
    <property type="entry name" value="Amino acid/polyamine transporter I"/>
    <property type="match status" value="2"/>
</dbReference>
<dbReference type="InterPro" id="IPR002293">
    <property type="entry name" value="AA/rel_permease1"/>
</dbReference>
<dbReference type="Pfam" id="PF13906">
    <property type="entry name" value="AA_permease_C"/>
    <property type="match status" value="1"/>
</dbReference>
<dbReference type="FunFam" id="1.20.1740.10:FF:000010">
    <property type="entry name" value="probable cationic amino acid transporter"/>
    <property type="match status" value="1"/>
</dbReference>
<feature type="transmembrane region" description="Helical" evidence="6">
    <location>
        <begin position="534"/>
        <end position="554"/>
    </location>
</feature>
<dbReference type="PANTHER" id="PTHR43243:SF17">
    <property type="entry name" value="CATIONIC AMINO ACID TRANSPORTER-RELATED"/>
    <property type="match status" value="1"/>
</dbReference>
<feature type="transmembrane region" description="Helical" evidence="6">
    <location>
        <begin position="75"/>
        <end position="96"/>
    </location>
</feature>
<dbReference type="Proteomes" id="UP001152320">
    <property type="component" value="Chromosome 21"/>
</dbReference>
<feature type="transmembrane region" description="Helical" evidence="6">
    <location>
        <begin position="46"/>
        <end position="63"/>
    </location>
</feature>
<name>A0A9Q0YGX2_HOLLE</name>